<sequence>ADTRYRIFKFLVINSYTKNPSFSFDESAIQSYVSSNCVYYELFKSKVIDGVLFKDKEATCNTKQAGI</sequence>
<protein>
    <submittedName>
        <fullName evidence="1">Uncharacterized protein</fullName>
    </submittedName>
</protein>
<proteinExistence type="predicted"/>
<organism evidence="1">
    <name type="scientific">marine sediment metagenome</name>
    <dbReference type="NCBI Taxonomy" id="412755"/>
    <lineage>
        <taxon>unclassified sequences</taxon>
        <taxon>metagenomes</taxon>
        <taxon>ecological metagenomes</taxon>
    </lineage>
</organism>
<accession>X1A641</accession>
<dbReference type="EMBL" id="BART01004678">
    <property type="protein sequence ID" value="GAG55671.1"/>
    <property type="molecule type" value="Genomic_DNA"/>
</dbReference>
<feature type="non-terminal residue" evidence="1">
    <location>
        <position position="1"/>
    </location>
</feature>
<evidence type="ECO:0000313" key="1">
    <source>
        <dbReference type="EMBL" id="GAG55671.1"/>
    </source>
</evidence>
<dbReference type="AlphaFoldDB" id="X1A641"/>
<name>X1A641_9ZZZZ</name>
<gene>
    <name evidence="1" type="ORF">S01H4_11523</name>
</gene>
<comment type="caution">
    <text evidence="1">The sequence shown here is derived from an EMBL/GenBank/DDBJ whole genome shotgun (WGS) entry which is preliminary data.</text>
</comment>
<reference evidence="1" key="1">
    <citation type="journal article" date="2014" name="Front. Microbiol.">
        <title>High frequency of phylogenetically diverse reductive dehalogenase-homologous genes in deep subseafloor sedimentary metagenomes.</title>
        <authorList>
            <person name="Kawai M."/>
            <person name="Futagami T."/>
            <person name="Toyoda A."/>
            <person name="Takaki Y."/>
            <person name="Nishi S."/>
            <person name="Hori S."/>
            <person name="Arai W."/>
            <person name="Tsubouchi T."/>
            <person name="Morono Y."/>
            <person name="Uchiyama I."/>
            <person name="Ito T."/>
            <person name="Fujiyama A."/>
            <person name="Inagaki F."/>
            <person name="Takami H."/>
        </authorList>
    </citation>
    <scope>NUCLEOTIDE SEQUENCE</scope>
    <source>
        <strain evidence="1">Expedition CK06-06</strain>
    </source>
</reference>